<dbReference type="EMBL" id="VOIH02000001">
    <property type="protein sequence ID" value="KAF3457975.1"/>
    <property type="molecule type" value="Genomic_DNA"/>
</dbReference>
<sequence length="51" mass="5936">MREDPEEVVAENTEEDPEEDSMGTNDYVPRSYTPKLRDPEDFDPWDESASD</sequence>
<proteinExistence type="predicted"/>
<organism evidence="2 3">
    <name type="scientific">Rhamnella rubrinervis</name>
    <dbReference type="NCBI Taxonomy" id="2594499"/>
    <lineage>
        <taxon>Eukaryota</taxon>
        <taxon>Viridiplantae</taxon>
        <taxon>Streptophyta</taxon>
        <taxon>Embryophyta</taxon>
        <taxon>Tracheophyta</taxon>
        <taxon>Spermatophyta</taxon>
        <taxon>Magnoliopsida</taxon>
        <taxon>eudicotyledons</taxon>
        <taxon>Gunneridae</taxon>
        <taxon>Pentapetalae</taxon>
        <taxon>rosids</taxon>
        <taxon>fabids</taxon>
        <taxon>Rosales</taxon>
        <taxon>Rhamnaceae</taxon>
        <taxon>rhamnoid group</taxon>
        <taxon>Rhamneae</taxon>
        <taxon>Rhamnella</taxon>
    </lineage>
</organism>
<evidence type="ECO:0000256" key="1">
    <source>
        <dbReference type="SAM" id="MobiDB-lite"/>
    </source>
</evidence>
<evidence type="ECO:0000313" key="3">
    <source>
        <dbReference type="Proteomes" id="UP000796880"/>
    </source>
</evidence>
<dbReference type="AlphaFoldDB" id="A0A8K0HSH2"/>
<feature type="region of interest" description="Disordered" evidence="1">
    <location>
        <begin position="1"/>
        <end position="51"/>
    </location>
</feature>
<feature type="compositionally biased region" description="Acidic residues" evidence="1">
    <location>
        <begin position="1"/>
        <end position="21"/>
    </location>
</feature>
<evidence type="ECO:0000313" key="2">
    <source>
        <dbReference type="EMBL" id="KAF3457975.1"/>
    </source>
</evidence>
<keyword evidence="3" id="KW-1185">Reference proteome</keyword>
<name>A0A8K0HSH2_9ROSA</name>
<reference evidence="2" key="1">
    <citation type="submission" date="2020-03" db="EMBL/GenBank/DDBJ databases">
        <title>A high-quality chromosome-level genome assembly of a woody plant with both climbing and erect habits, Rhamnella rubrinervis.</title>
        <authorList>
            <person name="Lu Z."/>
            <person name="Yang Y."/>
            <person name="Zhu X."/>
            <person name="Sun Y."/>
        </authorList>
    </citation>
    <scope>NUCLEOTIDE SEQUENCE</scope>
    <source>
        <strain evidence="2">BYM</strain>
        <tissue evidence="2">Leaf</tissue>
    </source>
</reference>
<feature type="compositionally biased region" description="Acidic residues" evidence="1">
    <location>
        <begin position="40"/>
        <end position="51"/>
    </location>
</feature>
<comment type="caution">
    <text evidence="2">The sequence shown here is derived from an EMBL/GenBank/DDBJ whole genome shotgun (WGS) entry which is preliminary data.</text>
</comment>
<dbReference type="Proteomes" id="UP000796880">
    <property type="component" value="Unassembled WGS sequence"/>
</dbReference>
<accession>A0A8K0HSH2</accession>
<protein>
    <submittedName>
        <fullName evidence="2">Uncharacterized protein</fullName>
    </submittedName>
</protein>
<gene>
    <name evidence="2" type="ORF">FNV43_RR02637</name>
</gene>